<evidence type="ECO:0000313" key="2">
    <source>
        <dbReference type="Proteomes" id="UP001159405"/>
    </source>
</evidence>
<dbReference type="EMBL" id="CALNXK010000259">
    <property type="protein sequence ID" value="CAH3179564.1"/>
    <property type="molecule type" value="Genomic_DNA"/>
</dbReference>
<dbReference type="Proteomes" id="UP001159405">
    <property type="component" value="Unassembled WGS sequence"/>
</dbReference>
<proteinExistence type="predicted"/>
<gene>
    <name evidence="1" type="ORF">PLOB_00022000</name>
</gene>
<protein>
    <submittedName>
        <fullName evidence="1">Uncharacterized protein</fullName>
    </submittedName>
</protein>
<sequence>MGFEQSNRVSRTGHGSTFRVHDQFTDRIDLICTGHPKQRLPKPNVRSIEYRSMKNFDEPAFLSSLSDIPWDTAYTFDDVNDIWCHWKSLLKQAIDHHAPLKRVNLKSNHLPWINPAIQNQRRIRNLLYE</sequence>
<evidence type="ECO:0000313" key="1">
    <source>
        <dbReference type="EMBL" id="CAH3179564.1"/>
    </source>
</evidence>
<name>A0ABN8RLX7_9CNID</name>
<accession>A0ABN8RLX7</accession>
<reference evidence="1 2" key="1">
    <citation type="submission" date="2022-05" db="EMBL/GenBank/DDBJ databases">
        <authorList>
            <consortium name="Genoscope - CEA"/>
            <person name="William W."/>
        </authorList>
    </citation>
    <scope>NUCLEOTIDE SEQUENCE [LARGE SCALE GENOMIC DNA]</scope>
</reference>
<keyword evidence="2" id="KW-1185">Reference proteome</keyword>
<comment type="caution">
    <text evidence="1">The sequence shown here is derived from an EMBL/GenBank/DDBJ whole genome shotgun (WGS) entry which is preliminary data.</text>
</comment>
<organism evidence="1 2">
    <name type="scientific">Porites lobata</name>
    <dbReference type="NCBI Taxonomy" id="104759"/>
    <lineage>
        <taxon>Eukaryota</taxon>
        <taxon>Metazoa</taxon>
        <taxon>Cnidaria</taxon>
        <taxon>Anthozoa</taxon>
        <taxon>Hexacorallia</taxon>
        <taxon>Scleractinia</taxon>
        <taxon>Fungiina</taxon>
        <taxon>Poritidae</taxon>
        <taxon>Porites</taxon>
    </lineage>
</organism>